<dbReference type="EMBL" id="JAACJJ010000028">
    <property type="protein sequence ID" value="KAF5320941.1"/>
    <property type="molecule type" value="Genomic_DNA"/>
</dbReference>
<proteinExistence type="predicted"/>
<reference evidence="1 2" key="1">
    <citation type="journal article" date="2020" name="ISME J.">
        <title>Uncovering the hidden diversity of litter-decomposition mechanisms in mushroom-forming fungi.</title>
        <authorList>
            <person name="Floudas D."/>
            <person name="Bentzer J."/>
            <person name="Ahren D."/>
            <person name="Johansson T."/>
            <person name="Persson P."/>
            <person name="Tunlid A."/>
        </authorList>
    </citation>
    <scope>NUCLEOTIDE SEQUENCE [LARGE SCALE GENOMIC DNA]</scope>
    <source>
        <strain evidence="1 2">CBS 101986</strain>
    </source>
</reference>
<comment type="caution">
    <text evidence="1">The sequence shown here is derived from an EMBL/GenBank/DDBJ whole genome shotgun (WGS) entry which is preliminary data.</text>
</comment>
<dbReference type="AlphaFoldDB" id="A0A8H5BDM1"/>
<evidence type="ECO:0000313" key="1">
    <source>
        <dbReference type="EMBL" id="KAF5320941.1"/>
    </source>
</evidence>
<organism evidence="1 2">
    <name type="scientific">Psilocybe cf. subviscida</name>
    <dbReference type="NCBI Taxonomy" id="2480587"/>
    <lineage>
        <taxon>Eukaryota</taxon>
        <taxon>Fungi</taxon>
        <taxon>Dikarya</taxon>
        <taxon>Basidiomycota</taxon>
        <taxon>Agaricomycotina</taxon>
        <taxon>Agaricomycetes</taxon>
        <taxon>Agaricomycetidae</taxon>
        <taxon>Agaricales</taxon>
        <taxon>Agaricineae</taxon>
        <taxon>Strophariaceae</taxon>
        <taxon>Psilocybe</taxon>
    </lineage>
</organism>
<evidence type="ECO:0000313" key="2">
    <source>
        <dbReference type="Proteomes" id="UP000567179"/>
    </source>
</evidence>
<gene>
    <name evidence="1" type="ORF">D9619_000532</name>
</gene>
<name>A0A8H5BDM1_9AGAR</name>
<accession>A0A8H5BDM1</accession>
<sequence>MHAQYEASIKEANNYKDDDERNQQLFGLKQINDRRQQRVDRLFARLESQVAEFEDLNTHDVLVTKTHAIVDYWSDRSLQERRRLQNRTQKYLELSDASIKAVGGSQNILRALTRSQDFSVIDVSKSNLLTSKDIISVVNSVKSVTGVALLRDDDEIYKAVMSNVQAIIGGNRDVCLYTNVVVSHNYRWGKPYLLCHLPGASVCKVYFYIEIKCNHIVTLQHAVPEKNGKVNVKLNGHELELRGQRPISFTSEDIHLPNEYLNDVGRPNTLEIIVDNESGSIYCLSDVYLPIRPDPEAD</sequence>
<keyword evidence="2" id="KW-1185">Reference proteome</keyword>
<dbReference type="Proteomes" id="UP000567179">
    <property type="component" value="Unassembled WGS sequence"/>
</dbReference>
<protein>
    <submittedName>
        <fullName evidence="1">Uncharacterized protein</fullName>
    </submittedName>
</protein>